<protein>
    <submittedName>
        <fullName evidence="7">6122_t:CDS:1</fullName>
    </submittedName>
</protein>
<feature type="transmembrane region" description="Helical" evidence="6">
    <location>
        <begin position="121"/>
        <end position="146"/>
    </location>
</feature>
<dbReference type="Proteomes" id="UP000789375">
    <property type="component" value="Unassembled WGS sequence"/>
</dbReference>
<evidence type="ECO:0000256" key="3">
    <source>
        <dbReference type="ARBA" id="ARBA00022692"/>
    </source>
</evidence>
<feature type="transmembrane region" description="Helical" evidence="6">
    <location>
        <begin position="158"/>
        <end position="181"/>
    </location>
</feature>
<reference evidence="7" key="1">
    <citation type="submission" date="2021-06" db="EMBL/GenBank/DDBJ databases">
        <authorList>
            <person name="Kallberg Y."/>
            <person name="Tangrot J."/>
            <person name="Rosling A."/>
        </authorList>
    </citation>
    <scope>NUCLEOTIDE SEQUENCE</scope>
    <source>
        <strain evidence="7">87-6 pot B 2015</strain>
    </source>
</reference>
<comment type="caution">
    <text evidence="7">The sequence shown here is derived from an EMBL/GenBank/DDBJ whole genome shotgun (WGS) entry which is preliminary data.</text>
</comment>
<accession>A0A9N8WSY5</accession>
<keyword evidence="3 6" id="KW-0812">Transmembrane</keyword>
<dbReference type="Pfam" id="PF05255">
    <property type="entry name" value="UPF0220"/>
    <property type="match status" value="2"/>
</dbReference>
<name>A0A9N8WSY5_FUNMO</name>
<feature type="transmembrane region" description="Helical" evidence="6">
    <location>
        <begin position="27"/>
        <end position="44"/>
    </location>
</feature>
<comment type="subcellular location">
    <subcellularLocation>
        <location evidence="1">Membrane</location>
        <topology evidence="1">Multi-pass membrane protein</topology>
    </subcellularLocation>
</comment>
<gene>
    <name evidence="7" type="ORF">FMOSSE_LOCUS3608</name>
</gene>
<keyword evidence="5 6" id="KW-0472">Membrane</keyword>
<dbReference type="AlphaFoldDB" id="A0A9N8WSY5"/>
<evidence type="ECO:0000256" key="2">
    <source>
        <dbReference type="ARBA" id="ARBA00005335"/>
    </source>
</evidence>
<sequence>MSRGYDNYNRHICLIPIPDLSRLKRDVGIYISGGMFALGWWFFIDSVVYSNYLRRNGDDDTVPFHVRNDNVSSIVEDNESELKKATAPLKIIYPFPYCNSRSFGVPSMHINYMGSGSATRGARLCLFVGFAAMAGGLAGSCTVLILKYIVANIEMPYLYFGIALVIQNLFIMISSFMLWIAQSTEEEYNHNFL</sequence>
<organism evidence="7 8">
    <name type="scientific">Funneliformis mosseae</name>
    <name type="common">Endomycorrhizal fungus</name>
    <name type="synonym">Glomus mosseae</name>
    <dbReference type="NCBI Taxonomy" id="27381"/>
    <lineage>
        <taxon>Eukaryota</taxon>
        <taxon>Fungi</taxon>
        <taxon>Fungi incertae sedis</taxon>
        <taxon>Mucoromycota</taxon>
        <taxon>Glomeromycotina</taxon>
        <taxon>Glomeromycetes</taxon>
        <taxon>Glomerales</taxon>
        <taxon>Glomeraceae</taxon>
        <taxon>Funneliformis</taxon>
    </lineage>
</organism>
<evidence type="ECO:0000256" key="6">
    <source>
        <dbReference type="SAM" id="Phobius"/>
    </source>
</evidence>
<proteinExistence type="inferred from homology"/>
<comment type="similarity">
    <text evidence="2">Belongs to the UPF0220 family.</text>
</comment>
<keyword evidence="4 6" id="KW-1133">Transmembrane helix</keyword>
<evidence type="ECO:0000313" key="7">
    <source>
        <dbReference type="EMBL" id="CAG8492466.1"/>
    </source>
</evidence>
<dbReference type="InterPro" id="IPR007919">
    <property type="entry name" value="UPF0220"/>
</dbReference>
<evidence type="ECO:0000313" key="8">
    <source>
        <dbReference type="Proteomes" id="UP000789375"/>
    </source>
</evidence>
<evidence type="ECO:0000256" key="4">
    <source>
        <dbReference type="ARBA" id="ARBA00022989"/>
    </source>
</evidence>
<dbReference type="PANTHER" id="PTHR13180">
    <property type="entry name" value="SMALL MEMBRANE PROTEIN-RELATED"/>
    <property type="match status" value="1"/>
</dbReference>
<dbReference type="EMBL" id="CAJVPP010000547">
    <property type="protein sequence ID" value="CAG8492466.1"/>
    <property type="molecule type" value="Genomic_DNA"/>
</dbReference>
<keyword evidence="8" id="KW-1185">Reference proteome</keyword>
<dbReference type="GO" id="GO:0016020">
    <property type="term" value="C:membrane"/>
    <property type="evidence" value="ECO:0007669"/>
    <property type="project" value="UniProtKB-SubCell"/>
</dbReference>
<evidence type="ECO:0000256" key="1">
    <source>
        <dbReference type="ARBA" id="ARBA00004141"/>
    </source>
</evidence>
<evidence type="ECO:0000256" key="5">
    <source>
        <dbReference type="ARBA" id="ARBA00023136"/>
    </source>
</evidence>